<evidence type="ECO:0000256" key="1">
    <source>
        <dbReference type="SAM" id="MobiDB-lite"/>
    </source>
</evidence>
<reference evidence="3" key="1">
    <citation type="journal article" date="2019" name="Int. J. Syst. Evol. Microbiol.">
        <title>The Global Catalogue of Microorganisms (GCM) 10K type strain sequencing project: providing services to taxonomists for standard genome sequencing and annotation.</title>
        <authorList>
            <consortium name="The Broad Institute Genomics Platform"/>
            <consortium name="The Broad Institute Genome Sequencing Center for Infectious Disease"/>
            <person name="Wu L."/>
            <person name="Ma J."/>
        </authorList>
    </citation>
    <scope>NUCLEOTIDE SEQUENCE [LARGE SCALE GENOMIC DNA]</scope>
    <source>
        <strain evidence="3">JCM 9091</strain>
    </source>
</reference>
<evidence type="ECO:0000313" key="2">
    <source>
        <dbReference type="EMBL" id="GAA3072014.1"/>
    </source>
</evidence>
<evidence type="ECO:0000313" key="3">
    <source>
        <dbReference type="Proteomes" id="UP001501532"/>
    </source>
</evidence>
<keyword evidence="3" id="KW-1185">Reference proteome</keyword>
<accession>A0ABP6M1E6</accession>
<comment type="caution">
    <text evidence="2">The sequence shown here is derived from an EMBL/GenBank/DDBJ whole genome shotgun (WGS) entry which is preliminary data.</text>
</comment>
<feature type="region of interest" description="Disordered" evidence="1">
    <location>
        <begin position="47"/>
        <end position="87"/>
    </location>
</feature>
<dbReference type="EMBL" id="BAAAUF010000073">
    <property type="protein sequence ID" value="GAA3072014.1"/>
    <property type="molecule type" value="Genomic_DNA"/>
</dbReference>
<gene>
    <name evidence="2" type="ORF">GCM10010448_63600</name>
</gene>
<proteinExistence type="predicted"/>
<protein>
    <submittedName>
        <fullName evidence="2">Uncharacterized protein</fullName>
    </submittedName>
</protein>
<feature type="compositionally biased region" description="Basic and acidic residues" evidence="1">
    <location>
        <begin position="78"/>
        <end position="87"/>
    </location>
</feature>
<name>A0ABP6M1E6_9ACTN</name>
<sequence>MSQETLPSLAWMRKQVAALVIAAHEALFAAGEVKAGEREGTRSVSTALMVAGRLPPPGPVPDMGEYGRLPRPATSTTSEKDPKDTSA</sequence>
<organism evidence="2 3">
    <name type="scientific">Streptomyces glomeratus</name>
    <dbReference type="NCBI Taxonomy" id="284452"/>
    <lineage>
        <taxon>Bacteria</taxon>
        <taxon>Bacillati</taxon>
        <taxon>Actinomycetota</taxon>
        <taxon>Actinomycetes</taxon>
        <taxon>Kitasatosporales</taxon>
        <taxon>Streptomycetaceae</taxon>
        <taxon>Streptomyces</taxon>
    </lineage>
</organism>
<dbReference type="Proteomes" id="UP001501532">
    <property type="component" value="Unassembled WGS sequence"/>
</dbReference>